<keyword evidence="1" id="KW-0472">Membrane</keyword>
<dbReference type="Proteomes" id="UP000695000">
    <property type="component" value="Unplaced"/>
</dbReference>
<proteinExistence type="predicted"/>
<reference evidence="3 4" key="1">
    <citation type="submission" date="2025-05" db="UniProtKB">
        <authorList>
            <consortium name="RefSeq"/>
        </authorList>
    </citation>
    <scope>IDENTIFICATION</scope>
    <source>
        <tissue evidence="3 4">Whole Larva</tissue>
    </source>
</reference>
<name>A0ABM1N553_NICVS</name>
<dbReference type="RefSeq" id="XP_017781952.1">
    <property type="nucleotide sequence ID" value="XM_017926463.1"/>
</dbReference>
<feature type="transmembrane region" description="Helical" evidence="1">
    <location>
        <begin position="142"/>
        <end position="164"/>
    </location>
</feature>
<keyword evidence="2" id="KW-1185">Reference proteome</keyword>
<keyword evidence="1" id="KW-0812">Transmembrane</keyword>
<organism evidence="2 4">
    <name type="scientific">Nicrophorus vespilloides</name>
    <name type="common">Boreal carrion beetle</name>
    <dbReference type="NCBI Taxonomy" id="110193"/>
    <lineage>
        <taxon>Eukaryota</taxon>
        <taxon>Metazoa</taxon>
        <taxon>Ecdysozoa</taxon>
        <taxon>Arthropoda</taxon>
        <taxon>Hexapoda</taxon>
        <taxon>Insecta</taxon>
        <taxon>Pterygota</taxon>
        <taxon>Neoptera</taxon>
        <taxon>Endopterygota</taxon>
        <taxon>Coleoptera</taxon>
        <taxon>Polyphaga</taxon>
        <taxon>Staphyliniformia</taxon>
        <taxon>Silphidae</taxon>
        <taxon>Nicrophorinae</taxon>
        <taxon>Nicrophorus</taxon>
    </lineage>
</organism>
<evidence type="ECO:0000313" key="4">
    <source>
        <dbReference type="RefSeq" id="XP_017781953.1"/>
    </source>
</evidence>
<dbReference type="GeneID" id="108566533"/>
<feature type="transmembrane region" description="Helical" evidence="1">
    <location>
        <begin position="114"/>
        <end position="136"/>
    </location>
</feature>
<accession>A0ABM1N553</accession>
<dbReference type="RefSeq" id="XP_017781953.1">
    <property type="nucleotide sequence ID" value="XM_017926464.1"/>
</dbReference>
<keyword evidence="1" id="KW-1133">Transmembrane helix</keyword>
<evidence type="ECO:0000256" key="1">
    <source>
        <dbReference type="SAM" id="Phobius"/>
    </source>
</evidence>
<evidence type="ECO:0000313" key="2">
    <source>
        <dbReference type="Proteomes" id="UP000695000"/>
    </source>
</evidence>
<evidence type="ECO:0000313" key="3">
    <source>
        <dbReference type="RefSeq" id="XP_017781952.1"/>
    </source>
</evidence>
<sequence>MSTELRESERQRMEDERTKAYKRSRFVRSSSLERIRKFNTYICSQNYYILPAILTWLRNSSTVIQTNFERSIIYSKATIYNSTVYKVSRICTKANISMYLDDFRDFSRHAKDEFCMFFSERLAICGVYATIVAIFVQLLVCLYTLCTALMPAGLVFMIGCLYYITHLNLKCLKFFIDQEAQLAQQNTPKKISTPSPVKTKRLSRKDILGKRTISNFNLF</sequence>
<gene>
    <name evidence="3 4" type="primary">LOC108566533</name>
</gene>
<protein>
    <submittedName>
        <fullName evidence="3 4">Uncharacterized protein LOC108566533</fullName>
    </submittedName>
</protein>